<evidence type="ECO:0000313" key="4">
    <source>
        <dbReference type="EMBL" id="CAB4893419.1"/>
    </source>
</evidence>
<evidence type="ECO:0000313" key="5">
    <source>
        <dbReference type="EMBL" id="CAB4981004.1"/>
    </source>
</evidence>
<dbReference type="AlphaFoldDB" id="A0A6J7AR59"/>
<dbReference type="NCBIfam" id="NF004846">
    <property type="entry name" value="PRK06197.1"/>
    <property type="match status" value="1"/>
</dbReference>
<organism evidence="3">
    <name type="scientific">freshwater metagenome</name>
    <dbReference type="NCBI Taxonomy" id="449393"/>
    <lineage>
        <taxon>unclassified sequences</taxon>
        <taxon>metagenomes</taxon>
        <taxon>ecological metagenomes</taxon>
    </lineage>
</organism>
<dbReference type="InterPro" id="IPR002347">
    <property type="entry name" value="SDR_fam"/>
</dbReference>
<dbReference type="EMBL" id="CAEZYR010000002">
    <property type="protein sequence ID" value="CAB4725213.1"/>
    <property type="molecule type" value="Genomic_DNA"/>
</dbReference>
<reference evidence="3" key="1">
    <citation type="submission" date="2020-05" db="EMBL/GenBank/DDBJ databases">
        <authorList>
            <person name="Chiriac C."/>
            <person name="Salcher M."/>
            <person name="Ghai R."/>
            <person name="Kavagutti S V."/>
        </authorList>
    </citation>
    <scope>NUCLEOTIDE SEQUENCE</scope>
</reference>
<dbReference type="PANTHER" id="PTHR43157">
    <property type="entry name" value="PHOSPHATIDYLINOSITOL-GLYCAN BIOSYNTHESIS CLASS F PROTEIN-RELATED"/>
    <property type="match status" value="1"/>
</dbReference>
<sequence>MTDHWSSADIPDLSGRVALVTGGNAGLGYEITKVLAEHGARVLLGCRNPDKAEGAIASIRSQFPAADLRFVPLDLAALASIRSAARNVRDSEPQLDLLVNNAGLMALDRSQTIDGFEMQFGVNHLGHFALTADLFPLLLATPGSRIVTMSSLAHRSGRLHLDDLMFDTRRYHRWPAYFQSKLANLLFTAELDRRLRLADASTIALGAHPGMCHTELGAEGSGLTNKLLALSPVLTQPVPVGALPLLRAATDPTAQGGQFYGPRHLVRGRPVLETPSARARRTEDAQALWARSAELTGRELSFG</sequence>
<keyword evidence="1" id="KW-0560">Oxidoreductase</keyword>
<dbReference type="SUPFAM" id="SSF51735">
    <property type="entry name" value="NAD(P)-binding Rossmann-fold domains"/>
    <property type="match status" value="1"/>
</dbReference>
<evidence type="ECO:0000256" key="1">
    <source>
        <dbReference type="ARBA" id="ARBA00023002"/>
    </source>
</evidence>
<gene>
    <name evidence="2" type="ORF">UFOPK2754_00088</name>
    <name evidence="3" type="ORF">UFOPK3139_02280</name>
    <name evidence="4" type="ORF">UFOPK3543_00432</name>
    <name evidence="5" type="ORF">UFOPK3967_00358</name>
</gene>
<dbReference type="EMBL" id="CAFBMH010000009">
    <property type="protein sequence ID" value="CAB4893419.1"/>
    <property type="molecule type" value="Genomic_DNA"/>
</dbReference>
<dbReference type="EMBL" id="CAFABA010000110">
    <property type="protein sequence ID" value="CAB4835030.1"/>
    <property type="molecule type" value="Genomic_DNA"/>
</dbReference>
<dbReference type="GO" id="GO:0016491">
    <property type="term" value="F:oxidoreductase activity"/>
    <property type="evidence" value="ECO:0007669"/>
    <property type="project" value="UniProtKB-KW"/>
</dbReference>
<evidence type="ECO:0000313" key="3">
    <source>
        <dbReference type="EMBL" id="CAB4835030.1"/>
    </source>
</evidence>
<accession>A0A6J7AR59</accession>
<dbReference type="EMBL" id="CAFBOS010000013">
    <property type="protein sequence ID" value="CAB4981004.1"/>
    <property type="molecule type" value="Genomic_DNA"/>
</dbReference>
<dbReference type="PANTHER" id="PTHR43157:SF31">
    <property type="entry name" value="PHOSPHATIDYLINOSITOL-GLYCAN BIOSYNTHESIS CLASS F PROTEIN"/>
    <property type="match status" value="1"/>
</dbReference>
<dbReference type="Pfam" id="PF00106">
    <property type="entry name" value="adh_short"/>
    <property type="match status" value="1"/>
</dbReference>
<dbReference type="Gene3D" id="3.40.50.720">
    <property type="entry name" value="NAD(P)-binding Rossmann-like Domain"/>
    <property type="match status" value="1"/>
</dbReference>
<dbReference type="CDD" id="cd05327">
    <property type="entry name" value="retinol-DH_like_SDR_c_like"/>
    <property type="match status" value="1"/>
</dbReference>
<proteinExistence type="predicted"/>
<dbReference type="InterPro" id="IPR036291">
    <property type="entry name" value="NAD(P)-bd_dom_sf"/>
</dbReference>
<evidence type="ECO:0000313" key="2">
    <source>
        <dbReference type="EMBL" id="CAB4725213.1"/>
    </source>
</evidence>
<name>A0A6J7AR59_9ZZZZ</name>
<protein>
    <submittedName>
        <fullName evidence="3">Unannotated protein</fullName>
    </submittedName>
</protein>
<dbReference type="PRINTS" id="PR00081">
    <property type="entry name" value="GDHRDH"/>
</dbReference>